<dbReference type="InterPro" id="IPR006224">
    <property type="entry name" value="PsdUridine_synth_RluA-like_CS"/>
</dbReference>
<sequence>MNFKILHNYQSVEQYLKIFLKLSKKSIHAIRMNSHHNKETIIINNKPSTLNTPLEKDDILIINTFSTQSNYIVNTSLNIIKEYEDDYLLVVSKPAGIKTHPNDISVEDDTLVNFLITDYVYLEPIHRLDTDTSGLVIFTKTPFVKAKLDLMLEQRLIKRYYNALIKNNLSPQTIKTNIGRDRHEKNKMAVVHNGKSAVTHILNCKKIENGRYIATLSLDTGRTHQIRVHLAHLKSAIIGDRLYSNDGLNMIKCI</sequence>
<dbReference type="SUPFAM" id="SSF55120">
    <property type="entry name" value="Pseudouridine synthase"/>
    <property type="match status" value="1"/>
</dbReference>
<evidence type="ECO:0000256" key="4">
    <source>
        <dbReference type="ARBA" id="ARBA00033164"/>
    </source>
</evidence>
<evidence type="ECO:0000259" key="5">
    <source>
        <dbReference type="Pfam" id="PF00849"/>
    </source>
</evidence>
<comment type="similarity">
    <text evidence="2">Belongs to the pseudouridine synthase RluA family.</text>
</comment>
<dbReference type="InterPro" id="IPR050188">
    <property type="entry name" value="RluA_PseudoU_synthase"/>
</dbReference>
<name>U2QTP8_9BACL</name>
<dbReference type="InterPro" id="IPR020103">
    <property type="entry name" value="PsdUridine_synth_cat_dom_sf"/>
</dbReference>
<dbReference type="GO" id="GO:0009982">
    <property type="term" value="F:pseudouridine synthase activity"/>
    <property type="evidence" value="ECO:0007669"/>
    <property type="project" value="InterPro"/>
</dbReference>
<dbReference type="Gene3D" id="3.30.2350.10">
    <property type="entry name" value="Pseudouridine synthase"/>
    <property type="match status" value="1"/>
</dbReference>
<protein>
    <recommendedName>
        <fullName evidence="3">RNA pseudouridylate synthase</fullName>
    </recommendedName>
    <alternativeName>
        <fullName evidence="4">RNA-uridine isomerase</fullName>
    </alternativeName>
</protein>
<evidence type="ECO:0000256" key="2">
    <source>
        <dbReference type="ARBA" id="ARBA00010876"/>
    </source>
</evidence>
<dbReference type="GO" id="GO:0140098">
    <property type="term" value="F:catalytic activity, acting on RNA"/>
    <property type="evidence" value="ECO:0007669"/>
    <property type="project" value="UniProtKB-ARBA"/>
</dbReference>
<dbReference type="PANTHER" id="PTHR21600:SF87">
    <property type="entry name" value="RNA PSEUDOURIDYLATE SYNTHASE DOMAIN-CONTAINING PROTEIN 1"/>
    <property type="match status" value="1"/>
</dbReference>
<dbReference type="PATRIC" id="fig|1321820.3.peg.464"/>
<comment type="catalytic activity">
    <reaction evidence="1">
        <text>a uridine in RNA = a pseudouridine in RNA</text>
        <dbReference type="Rhea" id="RHEA:48348"/>
        <dbReference type="Rhea" id="RHEA-COMP:12068"/>
        <dbReference type="Rhea" id="RHEA-COMP:12069"/>
        <dbReference type="ChEBI" id="CHEBI:65314"/>
        <dbReference type="ChEBI" id="CHEBI:65315"/>
    </reaction>
</comment>
<dbReference type="HOGENOM" id="CLU_016902_8_1_9"/>
<reference evidence="6 7" key="1">
    <citation type="submission" date="2013-08" db="EMBL/GenBank/DDBJ databases">
        <authorList>
            <person name="Weinstock G."/>
            <person name="Sodergren E."/>
            <person name="Wylie T."/>
            <person name="Fulton L."/>
            <person name="Fulton R."/>
            <person name="Fronick C."/>
            <person name="O'Laughlin M."/>
            <person name="Godfrey J."/>
            <person name="Miner T."/>
            <person name="Herter B."/>
            <person name="Appelbaum E."/>
            <person name="Cordes M."/>
            <person name="Lek S."/>
            <person name="Wollam A."/>
            <person name="Pepin K.H."/>
            <person name="Palsikar V.B."/>
            <person name="Mitreva M."/>
            <person name="Wilson R.K."/>
        </authorList>
    </citation>
    <scope>NUCLEOTIDE SEQUENCE [LARGE SCALE GENOMIC DNA]</scope>
    <source>
        <strain evidence="6 7">ATCC 700627</strain>
    </source>
</reference>
<dbReference type="RefSeq" id="WP_021752833.1">
    <property type="nucleotide sequence ID" value="NZ_KI271824.1"/>
</dbReference>
<dbReference type="EMBL" id="AWVP01000024">
    <property type="protein sequence ID" value="ERK59589.1"/>
    <property type="molecule type" value="Genomic_DNA"/>
</dbReference>
<dbReference type="PANTHER" id="PTHR21600">
    <property type="entry name" value="MITOCHONDRIAL RNA PSEUDOURIDINE SYNTHASE"/>
    <property type="match status" value="1"/>
</dbReference>
<dbReference type="PROSITE" id="PS01129">
    <property type="entry name" value="PSI_RLU"/>
    <property type="match status" value="1"/>
</dbReference>
<evidence type="ECO:0000313" key="6">
    <source>
        <dbReference type="EMBL" id="ERK59589.1"/>
    </source>
</evidence>
<dbReference type="Pfam" id="PF00849">
    <property type="entry name" value="PseudoU_synth_2"/>
    <property type="match status" value="1"/>
</dbReference>
<evidence type="ECO:0000313" key="7">
    <source>
        <dbReference type="Proteomes" id="UP000016637"/>
    </source>
</evidence>
<comment type="caution">
    <text evidence="6">The sequence shown here is derived from an EMBL/GenBank/DDBJ whole genome shotgun (WGS) entry which is preliminary data.</text>
</comment>
<evidence type="ECO:0000256" key="3">
    <source>
        <dbReference type="ARBA" id="ARBA00031870"/>
    </source>
</evidence>
<gene>
    <name evidence="6" type="ORF">HMPREF1983_00472</name>
</gene>
<dbReference type="GO" id="GO:0003723">
    <property type="term" value="F:RNA binding"/>
    <property type="evidence" value="ECO:0007669"/>
    <property type="project" value="InterPro"/>
</dbReference>
<dbReference type="CDD" id="cd02869">
    <property type="entry name" value="PseudoU_synth_RluA_like"/>
    <property type="match status" value="1"/>
</dbReference>
<organism evidence="6 7">
    <name type="scientific">Gemella bergeri ATCC 700627</name>
    <dbReference type="NCBI Taxonomy" id="1321820"/>
    <lineage>
        <taxon>Bacteria</taxon>
        <taxon>Bacillati</taxon>
        <taxon>Bacillota</taxon>
        <taxon>Bacilli</taxon>
        <taxon>Bacillales</taxon>
        <taxon>Gemellaceae</taxon>
        <taxon>Gemella</taxon>
    </lineage>
</organism>
<proteinExistence type="inferred from homology"/>
<dbReference type="InterPro" id="IPR006145">
    <property type="entry name" value="PsdUridine_synth_RsuA/RluA"/>
</dbReference>
<dbReference type="eggNOG" id="COG0564">
    <property type="taxonomic scope" value="Bacteria"/>
</dbReference>
<accession>U2QTP8</accession>
<dbReference type="Proteomes" id="UP000016637">
    <property type="component" value="Unassembled WGS sequence"/>
</dbReference>
<dbReference type="GO" id="GO:0000455">
    <property type="term" value="P:enzyme-directed rRNA pseudouridine synthesis"/>
    <property type="evidence" value="ECO:0007669"/>
    <property type="project" value="TreeGrafter"/>
</dbReference>
<feature type="domain" description="Pseudouridine synthase RsuA/RluA-like" evidence="5">
    <location>
        <begin position="87"/>
        <end position="232"/>
    </location>
</feature>
<keyword evidence="7" id="KW-1185">Reference proteome</keyword>
<evidence type="ECO:0000256" key="1">
    <source>
        <dbReference type="ARBA" id="ARBA00000073"/>
    </source>
</evidence>
<dbReference type="AlphaFoldDB" id="U2QTP8"/>